<evidence type="ECO:0000313" key="2">
    <source>
        <dbReference type="Proteomes" id="UP000298327"/>
    </source>
</evidence>
<dbReference type="STRING" id="205917.A0A4Y9YPU6"/>
<evidence type="ECO:0008006" key="3">
    <source>
        <dbReference type="Google" id="ProtNLM"/>
    </source>
</evidence>
<dbReference type="EMBL" id="SEOQ01000402">
    <property type="protein sequence ID" value="TFY63707.1"/>
    <property type="molecule type" value="Genomic_DNA"/>
</dbReference>
<proteinExistence type="predicted"/>
<dbReference type="OrthoDB" id="3365698at2759"/>
<evidence type="ECO:0000313" key="1">
    <source>
        <dbReference type="EMBL" id="TFY63707.1"/>
    </source>
</evidence>
<comment type="caution">
    <text evidence="1">The sequence shown here is derived from an EMBL/GenBank/DDBJ whole genome shotgun (WGS) entry which is preliminary data.</text>
</comment>
<dbReference type="Proteomes" id="UP000298327">
    <property type="component" value="Unassembled WGS sequence"/>
</dbReference>
<organism evidence="1 2">
    <name type="scientific">Dentipellis fragilis</name>
    <dbReference type="NCBI Taxonomy" id="205917"/>
    <lineage>
        <taxon>Eukaryota</taxon>
        <taxon>Fungi</taxon>
        <taxon>Dikarya</taxon>
        <taxon>Basidiomycota</taxon>
        <taxon>Agaricomycotina</taxon>
        <taxon>Agaricomycetes</taxon>
        <taxon>Russulales</taxon>
        <taxon>Hericiaceae</taxon>
        <taxon>Dentipellis</taxon>
    </lineage>
</organism>
<name>A0A4Y9YPU6_9AGAM</name>
<gene>
    <name evidence="1" type="ORF">EVG20_g6203</name>
</gene>
<dbReference type="AlphaFoldDB" id="A0A4Y9YPU6"/>
<sequence>MCLAQTSASHIPVPFTMMMSPPRTGSPIAGLPQDVLKYLFEVGTWQSDVVEDNIAFPLLVSQVCRYWRLTAFAMPTLWTAISLTGEPQDTEYYPLQRRSLALSGDCPLTVFVALHYSDTPLDTEYLWDSGPDEYPINTMARRLETLKDHMERIKTLTVLSDDYTLIYIFMFWLSESGYMFSKLEFLDVTFKGFGIRDNHKDGMSHGQDPIMLPPQLEMPALKSLFLSGTSTGRNVLPSAGLTHLSLCSPGANAQPSVANLRKLLRTAARTLEFLEIQHAAPELAAADDNAQHDTLEDERIVLPNVRELILGYLFPMEAVTMLKLCSYPRVQKLTIKDAMHTYEDGEGINLQDATPIMEALLLNGNHLPAVEDLTLEGILCDSAFNLAAEVLGLFPAMYTLVLNDCAPEFIPALSTPLRLGDTHCDSLPTPPLSLAAHPHHRRRKIFERHPGARRAQDPGRTQWRAHALSGSSGHLLDVVPKSCTCVSFQVCIARICTSWRGGAGVRRGAG</sequence>
<accession>A0A4Y9YPU6</accession>
<protein>
    <recommendedName>
        <fullName evidence="3">F-box domain-containing protein</fullName>
    </recommendedName>
</protein>
<reference evidence="1 2" key="1">
    <citation type="submission" date="2019-02" db="EMBL/GenBank/DDBJ databases">
        <title>Genome sequencing of the rare red list fungi Dentipellis fragilis.</title>
        <authorList>
            <person name="Buettner E."/>
            <person name="Kellner H."/>
        </authorList>
    </citation>
    <scope>NUCLEOTIDE SEQUENCE [LARGE SCALE GENOMIC DNA]</scope>
    <source>
        <strain evidence="1 2">DSM 105465</strain>
    </source>
</reference>
<keyword evidence="2" id="KW-1185">Reference proteome</keyword>